<sequence>MFLKKNIYILFLAFFSLHLYSQKDSTEVKNVKVEGKLFVQEGIYKPLAPAKAAFYSAIFPGLGQIYNKKYWKAPIVWASLAVPIYYYQTNNSDYKRYRTAFKLREAGLRDEFILDDGSTLVSDETLERAQEQLRENRDLSLLSGVIIYILQIVEASVNAHLLQFNTDDNLSLKPTFIMDPMQFDAPKVGLTFKYKF</sequence>
<evidence type="ECO:0000313" key="2">
    <source>
        <dbReference type="EMBL" id="QOD60585.1"/>
    </source>
</evidence>
<protein>
    <recommendedName>
        <fullName evidence="1">DUF5683 domain-containing protein</fullName>
    </recommendedName>
</protein>
<keyword evidence="3" id="KW-1185">Reference proteome</keyword>
<name>A0A7L8AEZ6_9FLAO</name>
<gene>
    <name evidence="2" type="ORF">H9I45_14755</name>
</gene>
<organism evidence="2 3">
    <name type="scientific">Polaribacter haliotis</name>
    <dbReference type="NCBI Taxonomy" id="1888915"/>
    <lineage>
        <taxon>Bacteria</taxon>
        <taxon>Pseudomonadati</taxon>
        <taxon>Bacteroidota</taxon>
        <taxon>Flavobacteriia</taxon>
        <taxon>Flavobacteriales</taxon>
        <taxon>Flavobacteriaceae</taxon>
    </lineage>
</organism>
<dbReference type="Proteomes" id="UP000516764">
    <property type="component" value="Chromosome"/>
</dbReference>
<evidence type="ECO:0000313" key="3">
    <source>
        <dbReference type="Proteomes" id="UP000516764"/>
    </source>
</evidence>
<dbReference type="OrthoDB" id="9813910at2"/>
<dbReference type="AlphaFoldDB" id="A0A7L8AEZ6"/>
<dbReference type="KEGG" id="phal:H9I45_14755"/>
<reference evidence="2 3" key="1">
    <citation type="journal article" date="2016" name="Int. J. Syst. Evol. Microbiol.">
        <title>Polaribacter haliotis sp. nov., isolated from the gut of abalone Haliotis discus hannai.</title>
        <authorList>
            <person name="Kim Y.O."/>
            <person name="Park I.S."/>
            <person name="Park S."/>
            <person name="Nam B.H."/>
            <person name="Park J.M."/>
            <person name="Kim D.G."/>
            <person name="Yoon J.H."/>
        </authorList>
    </citation>
    <scope>NUCLEOTIDE SEQUENCE [LARGE SCALE GENOMIC DNA]</scope>
    <source>
        <strain evidence="2 3">KCTC 52418</strain>
    </source>
</reference>
<dbReference type="InterPro" id="IPR043738">
    <property type="entry name" value="DUF5683"/>
</dbReference>
<dbReference type="Pfam" id="PF18935">
    <property type="entry name" value="DUF5683"/>
    <property type="match status" value="1"/>
</dbReference>
<accession>A0A7L8AEZ6</accession>
<proteinExistence type="predicted"/>
<dbReference type="EMBL" id="CP061813">
    <property type="protein sequence ID" value="QOD60585.1"/>
    <property type="molecule type" value="Genomic_DNA"/>
</dbReference>
<feature type="domain" description="DUF5683" evidence="1">
    <location>
        <begin position="46"/>
        <end position="196"/>
    </location>
</feature>
<evidence type="ECO:0000259" key="1">
    <source>
        <dbReference type="Pfam" id="PF18935"/>
    </source>
</evidence>
<dbReference type="RefSeq" id="WP_088354361.1">
    <property type="nucleotide sequence ID" value="NZ_CP061813.1"/>
</dbReference>